<dbReference type="RefSeq" id="WP_093237694.1">
    <property type="nucleotide sequence ID" value="NZ_FNQF01000001.1"/>
</dbReference>
<reference evidence="3 4" key="1">
    <citation type="submission" date="2016-10" db="EMBL/GenBank/DDBJ databases">
        <authorList>
            <person name="de Groot N.N."/>
        </authorList>
    </citation>
    <scope>NUCLEOTIDE SEQUENCE [LARGE SCALE GENOMIC DNA]</scope>
    <source>
        <strain evidence="3 4">DSM 23581</strain>
    </source>
</reference>
<keyword evidence="4" id="KW-1185">Reference proteome</keyword>
<evidence type="ECO:0000313" key="4">
    <source>
        <dbReference type="Proteomes" id="UP000198820"/>
    </source>
</evidence>
<evidence type="ECO:0000313" key="3">
    <source>
        <dbReference type="EMBL" id="SDZ73009.1"/>
    </source>
</evidence>
<dbReference type="STRING" id="908615.SAMN05421540_10134"/>
<accession>A0A1H3VE39</accession>
<dbReference type="PROSITE" id="PS51257">
    <property type="entry name" value="PROKAR_LIPOPROTEIN"/>
    <property type="match status" value="1"/>
</dbReference>
<organism evidence="3 4">
    <name type="scientific">Psychroflexus halocasei</name>
    <dbReference type="NCBI Taxonomy" id="908615"/>
    <lineage>
        <taxon>Bacteria</taxon>
        <taxon>Pseudomonadati</taxon>
        <taxon>Bacteroidota</taxon>
        <taxon>Flavobacteriia</taxon>
        <taxon>Flavobacteriales</taxon>
        <taxon>Flavobacteriaceae</taxon>
        <taxon>Psychroflexus</taxon>
    </lineage>
</organism>
<dbReference type="EMBL" id="FNQF01000001">
    <property type="protein sequence ID" value="SDZ73009.1"/>
    <property type="molecule type" value="Genomic_DNA"/>
</dbReference>
<evidence type="ECO:0000256" key="1">
    <source>
        <dbReference type="SAM" id="MobiDB-lite"/>
    </source>
</evidence>
<feature type="region of interest" description="Disordered" evidence="1">
    <location>
        <begin position="24"/>
        <end position="47"/>
    </location>
</feature>
<sequence length="197" mass="22759">MKRINFILNVLLIGSTLIACQNSGKKEEGAEKKIEKTEEKKTDNKESNISEADWARMDIDPILKDYMIVKDELVKDNLDGVGKNTEKLITDINNFNYDKVADEHKDFTKSIMSDAREAAMKIDSGKNLEQKRKNFYHLSEIMTKYVMTVGTSEPIYEQYCPMYDNDRGATWLSLNKEIRNPYFGSKMLKCGEVQNKF</sequence>
<feature type="domain" description="DUF3347" evidence="2">
    <location>
        <begin position="62"/>
        <end position="152"/>
    </location>
</feature>
<dbReference type="Pfam" id="PF11827">
    <property type="entry name" value="DUF3347"/>
    <property type="match status" value="1"/>
</dbReference>
<evidence type="ECO:0000259" key="2">
    <source>
        <dbReference type="Pfam" id="PF11827"/>
    </source>
</evidence>
<name>A0A1H3VE39_9FLAO</name>
<dbReference type="Proteomes" id="UP000198820">
    <property type="component" value="Unassembled WGS sequence"/>
</dbReference>
<gene>
    <name evidence="3" type="ORF">SAMN05421540_10134</name>
</gene>
<dbReference type="InterPro" id="IPR021782">
    <property type="entry name" value="DUF3347"/>
</dbReference>
<dbReference type="AlphaFoldDB" id="A0A1H3VE39"/>
<proteinExistence type="predicted"/>
<protein>
    <recommendedName>
        <fullName evidence="2">DUF3347 domain-containing protein</fullName>
    </recommendedName>
</protein>